<dbReference type="EMBL" id="MLAU01021049">
    <property type="protein sequence ID" value="OIW21249.1"/>
    <property type="molecule type" value="Genomic_DNA"/>
</dbReference>
<gene>
    <name evidence="2" type="ORF">TanjilG_31178</name>
</gene>
<dbReference type="PANTHER" id="PTHR33983:SF1">
    <property type="entry name" value="OS07G0185900 PROTEIN"/>
    <property type="match status" value="1"/>
</dbReference>
<comment type="caution">
    <text evidence="2">The sequence shown here is derived from an EMBL/GenBank/DDBJ whole genome shotgun (WGS) entry which is preliminary data.</text>
</comment>
<dbReference type="Proteomes" id="UP000188354">
    <property type="component" value="Unassembled WGS sequence"/>
</dbReference>
<accession>A0A394DE73</accession>
<dbReference type="AlphaFoldDB" id="A0A394DE73"/>
<dbReference type="PANTHER" id="PTHR33983">
    <property type="entry name" value="OS07G0185900 PROTEIN"/>
    <property type="match status" value="1"/>
</dbReference>
<dbReference type="Gramene" id="OIW21249">
    <property type="protein sequence ID" value="OIW21249"/>
    <property type="gene ID" value="TanjilG_31178"/>
</dbReference>
<reference evidence="2 3" key="1">
    <citation type="journal article" date="2017" name="Plant Biotechnol. J.">
        <title>A comprehensive draft genome sequence for lupin (Lupinus angustifolius), an emerging health food: insights into plant-microbe interactions and legume evolution.</title>
        <authorList>
            <person name="Hane J.K."/>
            <person name="Ming Y."/>
            <person name="Kamphuis L.G."/>
            <person name="Nelson M.N."/>
            <person name="Garg G."/>
            <person name="Atkins C.A."/>
            <person name="Bayer P.E."/>
            <person name="Bravo A."/>
            <person name="Bringans S."/>
            <person name="Cannon S."/>
            <person name="Edwards D."/>
            <person name="Foley R."/>
            <person name="Gao L.L."/>
            <person name="Harrison M.J."/>
            <person name="Huang W."/>
            <person name="Hurgobin B."/>
            <person name="Li S."/>
            <person name="Liu C.W."/>
            <person name="McGrath A."/>
            <person name="Morahan G."/>
            <person name="Murray J."/>
            <person name="Weller J."/>
            <person name="Jian J."/>
            <person name="Singh K.B."/>
        </authorList>
    </citation>
    <scope>NUCLEOTIDE SEQUENCE [LARGE SCALE GENOMIC DNA]</scope>
    <source>
        <strain evidence="3">cv. Tanjil</strain>
        <tissue evidence="2">Whole plant</tissue>
    </source>
</reference>
<evidence type="ECO:0000313" key="2">
    <source>
        <dbReference type="EMBL" id="OIW21249.1"/>
    </source>
</evidence>
<feature type="compositionally biased region" description="Polar residues" evidence="1">
    <location>
        <begin position="51"/>
        <end position="60"/>
    </location>
</feature>
<keyword evidence="3" id="KW-1185">Reference proteome</keyword>
<feature type="region of interest" description="Disordered" evidence="1">
    <location>
        <begin position="27"/>
        <end position="68"/>
    </location>
</feature>
<evidence type="ECO:0000313" key="3">
    <source>
        <dbReference type="Proteomes" id="UP000188354"/>
    </source>
</evidence>
<name>A0A394DE73_LUPAN</name>
<protein>
    <submittedName>
        <fullName evidence="2">Uncharacterized protein</fullName>
    </submittedName>
</protein>
<organism evidence="2 3">
    <name type="scientific">Lupinus angustifolius</name>
    <name type="common">Narrow-leaved blue lupine</name>
    <dbReference type="NCBI Taxonomy" id="3871"/>
    <lineage>
        <taxon>Eukaryota</taxon>
        <taxon>Viridiplantae</taxon>
        <taxon>Streptophyta</taxon>
        <taxon>Embryophyta</taxon>
        <taxon>Tracheophyta</taxon>
        <taxon>Spermatophyta</taxon>
        <taxon>Magnoliopsida</taxon>
        <taxon>eudicotyledons</taxon>
        <taxon>Gunneridae</taxon>
        <taxon>Pentapetalae</taxon>
        <taxon>rosids</taxon>
        <taxon>fabids</taxon>
        <taxon>Fabales</taxon>
        <taxon>Fabaceae</taxon>
        <taxon>Papilionoideae</taxon>
        <taxon>50 kb inversion clade</taxon>
        <taxon>genistoids sensu lato</taxon>
        <taxon>core genistoids</taxon>
        <taxon>Genisteae</taxon>
        <taxon>Lupinus</taxon>
    </lineage>
</organism>
<sequence>MGKFMIVEMLDQGARIVARFHSNCPQTGRKFYHPPPVSNNNDHRSHGGATVNESAASGASNDVVLYSL</sequence>
<proteinExistence type="predicted"/>
<evidence type="ECO:0000256" key="1">
    <source>
        <dbReference type="SAM" id="MobiDB-lite"/>
    </source>
</evidence>
<dbReference type="STRING" id="3871.A0A394DE73"/>